<dbReference type="InterPro" id="IPR009057">
    <property type="entry name" value="Homeodomain-like_sf"/>
</dbReference>
<feature type="domain" description="HTH tetR-type" evidence="5">
    <location>
        <begin position="4"/>
        <end position="64"/>
    </location>
</feature>
<dbReference type="KEGG" id="ada:A5CPEGH6_23650"/>
<evidence type="ECO:0000256" key="1">
    <source>
        <dbReference type="ARBA" id="ARBA00023015"/>
    </source>
</evidence>
<dbReference type="RefSeq" id="WP_141429862.1">
    <property type="nucleotide sequence ID" value="NZ_AP019736.1"/>
</dbReference>
<accession>A0A4Y1X345</accession>
<dbReference type="Proteomes" id="UP000319374">
    <property type="component" value="Chromosome"/>
</dbReference>
<organism evidence="6 7">
    <name type="scientific">Alistipes dispar</name>
    <dbReference type="NCBI Taxonomy" id="2585119"/>
    <lineage>
        <taxon>Bacteria</taxon>
        <taxon>Pseudomonadati</taxon>
        <taxon>Bacteroidota</taxon>
        <taxon>Bacteroidia</taxon>
        <taxon>Bacteroidales</taxon>
        <taxon>Rikenellaceae</taxon>
        <taxon>Alistipes</taxon>
    </lineage>
</organism>
<dbReference type="PANTHER" id="PTHR30055">
    <property type="entry name" value="HTH-TYPE TRANSCRIPTIONAL REGULATOR RUTR"/>
    <property type="match status" value="1"/>
</dbReference>
<dbReference type="PRINTS" id="PR00455">
    <property type="entry name" value="HTHTETR"/>
</dbReference>
<dbReference type="PROSITE" id="PS50977">
    <property type="entry name" value="HTH_TETR_2"/>
    <property type="match status" value="1"/>
</dbReference>
<sequence length="193" mass="22482">MKRGATKEEIIRTTQDLITRNGIRAVRVDEIAQRLGISKRTLYEMFADKNDLISACLDDLARRQRQRIAASRRRRSGNPLQRTLRLANDYIDSLYTVDHSFLADIRRKVLFAEQYDEHREFWRKELSLNLEECRGGGLLLSEIDTAALAEQLMSTLFELRLNRTTREELYLLCRTILRGAATQQGIDLIDRKP</sequence>
<evidence type="ECO:0000256" key="2">
    <source>
        <dbReference type="ARBA" id="ARBA00023125"/>
    </source>
</evidence>
<keyword evidence="7" id="KW-1185">Reference proteome</keyword>
<gene>
    <name evidence="6" type="ORF">A5CPEGH6_23650</name>
</gene>
<dbReference type="Pfam" id="PF00440">
    <property type="entry name" value="TetR_N"/>
    <property type="match status" value="1"/>
</dbReference>
<keyword evidence="3" id="KW-0804">Transcription</keyword>
<keyword evidence="1" id="KW-0805">Transcription regulation</keyword>
<dbReference type="GO" id="GO:0003700">
    <property type="term" value="F:DNA-binding transcription factor activity"/>
    <property type="evidence" value="ECO:0007669"/>
    <property type="project" value="TreeGrafter"/>
</dbReference>
<proteinExistence type="predicted"/>
<feature type="DNA-binding region" description="H-T-H motif" evidence="4">
    <location>
        <begin position="27"/>
        <end position="46"/>
    </location>
</feature>
<dbReference type="InterPro" id="IPR001647">
    <property type="entry name" value="HTH_TetR"/>
</dbReference>
<evidence type="ECO:0000313" key="6">
    <source>
        <dbReference type="EMBL" id="BBL07727.1"/>
    </source>
</evidence>
<reference evidence="7" key="1">
    <citation type="submission" date="2019-06" db="EMBL/GenBank/DDBJ databases">
        <title>Alistipes onderdonkii subsp. vulgaris subsp. nov., Alistipes dispar sp. nov. and Alistipes communis sp. nov., isolated from human faeces, and creation of Alistipes onderdonkii subsp. onderdonkii subsp. nov.</title>
        <authorList>
            <person name="Sakamoto M."/>
            <person name="Ikeyama N."/>
            <person name="Ogata Y."/>
            <person name="Suda W."/>
            <person name="Iino T."/>
            <person name="Hattori M."/>
            <person name="Ohkuma M."/>
        </authorList>
    </citation>
    <scope>NUCLEOTIDE SEQUENCE [LARGE SCALE GENOMIC DNA]</scope>
    <source>
        <strain evidence="7">5CPEGH6</strain>
    </source>
</reference>
<name>A0A4Y1X345_9BACT</name>
<dbReference type="PANTHER" id="PTHR30055:SF234">
    <property type="entry name" value="HTH-TYPE TRANSCRIPTIONAL REGULATOR BETI"/>
    <property type="match status" value="1"/>
</dbReference>
<evidence type="ECO:0000259" key="5">
    <source>
        <dbReference type="PROSITE" id="PS50977"/>
    </source>
</evidence>
<dbReference type="InterPro" id="IPR050109">
    <property type="entry name" value="HTH-type_TetR-like_transc_reg"/>
</dbReference>
<evidence type="ECO:0000256" key="4">
    <source>
        <dbReference type="PROSITE-ProRule" id="PRU00335"/>
    </source>
</evidence>
<dbReference type="SUPFAM" id="SSF46689">
    <property type="entry name" value="Homeodomain-like"/>
    <property type="match status" value="1"/>
</dbReference>
<dbReference type="GO" id="GO:0000976">
    <property type="term" value="F:transcription cis-regulatory region binding"/>
    <property type="evidence" value="ECO:0007669"/>
    <property type="project" value="TreeGrafter"/>
</dbReference>
<dbReference type="Gene3D" id="1.10.357.10">
    <property type="entry name" value="Tetracycline Repressor, domain 2"/>
    <property type="match status" value="1"/>
</dbReference>
<evidence type="ECO:0000313" key="7">
    <source>
        <dbReference type="Proteomes" id="UP000319374"/>
    </source>
</evidence>
<keyword evidence="2 4" id="KW-0238">DNA-binding</keyword>
<protein>
    <submittedName>
        <fullName evidence="6">TetR family transcriptional regulator</fullName>
    </submittedName>
</protein>
<dbReference type="GeneID" id="98674349"/>
<evidence type="ECO:0000256" key="3">
    <source>
        <dbReference type="ARBA" id="ARBA00023163"/>
    </source>
</evidence>
<dbReference type="OrthoDB" id="881297at2"/>
<dbReference type="EMBL" id="AP019736">
    <property type="protein sequence ID" value="BBL07727.1"/>
    <property type="molecule type" value="Genomic_DNA"/>
</dbReference>
<dbReference type="AlphaFoldDB" id="A0A4Y1X345"/>